<evidence type="ECO:0000259" key="2">
    <source>
        <dbReference type="Pfam" id="PF17899"/>
    </source>
</evidence>
<evidence type="ECO:0000313" key="4">
    <source>
        <dbReference type="Proteomes" id="UP000515237"/>
    </source>
</evidence>
<feature type="domain" description="Peptidase M61 catalytic" evidence="1">
    <location>
        <begin position="303"/>
        <end position="408"/>
    </location>
</feature>
<dbReference type="Pfam" id="PF05299">
    <property type="entry name" value="Peptidase_M61"/>
    <property type="match status" value="1"/>
</dbReference>
<dbReference type="RefSeq" id="WP_185274207.1">
    <property type="nucleotide sequence ID" value="NZ_CP055156.1"/>
</dbReference>
<dbReference type="EMBL" id="CP055156">
    <property type="protein sequence ID" value="QNF33355.1"/>
    <property type="molecule type" value="Genomic_DNA"/>
</dbReference>
<dbReference type="Gene3D" id="2.60.40.3650">
    <property type="match status" value="1"/>
</dbReference>
<dbReference type="InterPro" id="IPR007963">
    <property type="entry name" value="Peptidase_M61_catalytic"/>
</dbReference>
<evidence type="ECO:0000313" key="3">
    <source>
        <dbReference type="EMBL" id="QNF33355.1"/>
    </source>
</evidence>
<proteinExistence type="predicted"/>
<feature type="domain" description="Peptidase M61 N-terminal" evidence="2">
    <location>
        <begin position="29"/>
        <end position="205"/>
    </location>
</feature>
<name>A0A7G7G871_9BACT</name>
<protein>
    <submittedName>
        <fullName evidence="3">Peptidase M61</fullName>
    </submittedName>
</protein>
<dbReference type="Pfam" id="PF17899">
    <property type="entry name" value="Peptidase_M61_N"/>
    <property type="match status" value="1"/>
</dbReference>
<accession>A0A7G7G871</accession>
<keyword evidence="4" id="KW-1185">Reference proteome</keyword>
<reference evidence="3 4" key="1">
    <citation type="journal article" date="2018" name="Int. J. Syst. Evol. Microbiol.">
        <title>Adhaeribacter swui sp. nov., isolated from wet mud.</title>
        <authorList>
            <person name="Kim D.U."/>
            <person name="Kim K.W."/>
            <person name="Kang M.S."/>
            <person name="Kim J.Y."/>
            <person name="Jang J.H."/>
            <person name="Kim M.K."/>
        </authorList>
    </citation>
    <scope>NUCLEOTIDE SEQUENCE [LARGE SCALE GENOMIC DNA]</scope>
    <source>
        <strain evidence="3 4">KCTC 52873</strain>
    </source>
</reference>
<organism evidence="3 4">
    <name type="scientific">Adhaeribacter swui</name>
    <dbReference type="NCBI Taxonomy" id="2086471"/>
    <lineage>
        <taxon>Bacteria</taxon>
        <taxon>Pseudomonadati</taxon>
        <taxon>Bacteroidota</taxon>
        <taxon>Cytophagia</taxon>
        <taxon>Cytophagales</taxon>
        <taxon>Hymenobacteraceae</taxon>
        <taxon>Adhaeribacter</taxon>
    </lineage>
</organism>
<dbReference type="AlphaFoldDB" id="A0A7G7G871"/>
<sequence length="515" mass="59091">MHKTVITFCSILILLWGCSKSNIPKSEYHYKLDLDKITGDELPVELNFRGNLTDTSYFYLPKIVPGIYDALDYGKFINNFKAIDKNGQDLRVNQVDTNCWEIIGTKNSATIKYTVNDGWENFDFQGIRPYRSSESHFDSSVVVLNANAVFGYFSQHQNLPFRVSMKKPESLYGAASLTKTRSAKKEDEYMAQNYRTLVDNPIMYAQPDTATIKLPNISVNVACYSNSKEKIAQELAQYIAPLVKNQTEYLGGKLATDKYTFLICHNQNLEDNRYFADGLEHNQSTLVLMYAPLDMAILKSNIFNLASHEFFHIQMPLGLHSHEIAKFDFNHPKFSKHLWLYEGTTEYFTIHMPIKQKMVTMEQFTHTIESKILGMKKFDTSVSFTELSKNVMRMPDEYMNVYAKGALINLCLDIELRKLSNGAYGVQNLVADLIKKYGKDKPFNDDDLFNDIYEITGYSEVKTFIEKYVEGTQALPLKEALQQVGLHLDVETGKISEITPMSANQIKLRKQWINQ</sequence>
<dbReference type="Proteomes" id="UP000515237">
    <property type="component" value="Chromosome"/>
</dbReference>
<gene>
    <name evidence="3" type="ORF">HUW51_11720</name>
</gene>
<evidence type="ECO:0000259" key="1">
    <source>
        <dbReference type="Pfam" id="PF05299"/>
    </source>
</evidence>
<dbReference type="Gene3D" id="1.10.390.10">
    <property type="entry name" value="Neutral Protease Domain 2"/>
    <property type="match status" value="1"/>
</dbReference>
<dbReference type="KEGG" id="aswu:HUW51_11720"/>
<dbReference type="InterPro" id="IPR027268">
    <property type="entry name" value="Peptidase_M4/M1_CTD_sf"/>
</dbReference>
<dbReference type="InterPro" id="IPR040756">
    <property type="entry name" value="Peptidase_M61_N"/>
</dbReference>